<keyword evidence="1" id="KW-0812">Transmembrane</keyword>
<dbReference type="Proteomes" id="UP001213000">
    <property type="component" value="Unassembled WGS sequence"/>
</dbReference>
<name>A0AAD5YQ83_9AGAR</name>
<accession>A0AAD5YQ83</accession>
<protein>
    <submittedName>
        <fullName evidence="2">Uncharacterized protein</fullName>
    </submittedName>
</protein>
<proteinExistence type="predicted"/>
<organism evidence="2 3">
    <name type="scientific">Leucocoprinus birnbaumii</name>
    <dbReference type="NCBI Taxonomy" id="56174"/>
    <lineage>
        <taxon>Eukaryota</taxon>
        <taxon>Fungi</taxon>
        <taxon>Dikarya</taxon>
        <taxon>Basidiomycota</taxon>
        <taxon>Agaricomycotina</taxon>
        <taxon>Agaricomycetes</taxon>
        <taxon>Agaricomycetidae</taxon>
        <taxon>Agaricales</taxon>
        <taxon>Agaricineae</taxon>
        <taxon>Agaricaceae</taxon>
        <taxon>Leucocoprinus</taxon>
    </lineage>
</organism>
<feature type="transmembrane region" description="Helical" evidence="1">
    <location>
        <begin position="229"/>
        <end position="259"/>
    </location>
</feature>
<reference evidence="2" key="1">
    <citation type="submission" date="2022-07" db="EMBL/GenBank/DDBJ databases">
        <title>Genome Sequence of Leucocoprinus birnbaumii.</title>
        <authorList>
            <person name="Buettner E."/>
        </authorList>
    </citation>
    <scope>NUCLEOTIDE SEQUENCE</scope>
    <source>
        <strain evidence="2">VT141</strain>
    </source>
</reference>
<keyword evidence="1" id="KW-0472">Membrane</keyword>
<keyword evidence="3" id="KW-1185">Reference proteome</keyword>
<evidence type="ECO:0000313" key="3">
    <source>
        <dbReference type="Proteomes" id="UP001213000"/>
    </source>
</evidence>
<sequence length="330" mass="37199">MVLVAEKNFRFMKAYTVASFIFYAYSQVHVEFSVAQPEEAAYYPRHDAFKMFLVLQAIIQVVWLHKLFVSPRNPQLQPIFQFSKAASTTSSTSDINSPESSPAEVIMEVLQAEYAPVYSSHNCFMGKCSLIVVFLWIFEPELINPNAAFINFLWLKENFIGAQLSYITNAFSHICLIGFLLNKQSLSWKNWHTHAVVKTSTGLGFLFVWRGWGMIDDRLNPPFSELVQTLMICLLLTIAAGPDPTLGLCLVYGLLTLAYGPGISDRWRTAFKYDIAIVGATILIDFVAAKIRGVTIIREDTSKPPIEEDLMIIDGEGKKQWSFLDLNASV</sequence>
<comment type="caution">
    <text evidence="2">The sequence shown here is derived from an EMBL/GenBank/DDBJ whole genome shotgun (WGS) entry which is preliminary data.</text>
</comment>
<feature type="transmembrane region" description="Helical" evidence="1">
    <location>
        <begin position="193"/>
        <end position="209"/>
    </location>
</feature>
<feature type="transmembrane region" description="Helical" evidence="1">
    <location>
        <begin position="117"/>
        <end position="138"/>
    </location>
</feature>
<feature type="transmembrane region" description="Helical" evidence="1">
    <location>
        <begin position="158"/>
        <end position="181"/>
    </location>
</feature>
<dbReference type="AlphaFoldDB" id="A0AAD5YQ83"/>
<dbReference type="EMBL" id="JANIEX010000511">
    <property type="protein sequence ID" value="KAJ3566127.1"/>
    <property type="molecule type" value="Genomic_DNA"/>
</dbReference>
<keyword evidence="1" id="KW-1133">Transmembrane helix</keyword>
<evidence type="ECO:0000313" key="2">
    <source>
        <dbReference type="EMBL" id="KAJ3566127.1"/>
    </source>
</evidence>
<evidence type="ECO:0000256" key="1">
    <source>
        <dbReference type="SAM" id="Phobius"/>
    </source>
</evidence>
<gene>
    <name evidence="2" type="ORF">NP233_g7194</name>
</gene>